<name>A0AAN6RUZ3_9PEZI</name>
<protein>
    <submittedName>
        <fullName evidence="3">Uncharacterized protein</fullName>
    </submittedName>
</protein>
<feature type="compositionally biased region" description="Low complexity" evidence="1">
    <location>
        <begin position="195"/>
        <end position="235"/>
    </location>
</feature>
<organism evidence="3 4">
    <name type="scientific">Staphylotrichum tortipilum</name>
    <dbReference type="NCBI Taxonomy" id="2831512"/>
    <lineage>
        <taxon>Eukaryota</taxon>
        <taxon>Fungi</taxon>
        <taxon>Dikarya</taxon>
        <taxon>Ascomycota</taxon>
        <taxon>Pezizomycotina</taxon>
        <taxon>Sordariomycetes</taxon>
        <taxon>Sordariomycetidae</taxon>
        <taxon>Sordariales</taxon>
        <taxon>Chaetomiaceae</taxon>
        <taxon>Staphylotrichum</taxon>
    </lineage>
</organism>
<feature type="region of interest" description="Disordered" evidence="1">
    <location>
        <begin position="162"/>
        <end position="235"/>
    </location>
</feature>
<evidence type="ECO:0000313" key="4">
    <source>
        <dbReference type="Proteomes" id="UP001303889"/>
    </source>
</evidence>
<reference evidence="3" key="2">
    <citation type="submission" date="2023-05" db="EMBL/GenBank/DDBJ databases">
        <authorList>
            <consortium name="Lawrence Berkeley National Laboratory"/>
            <person name="Steindorff A."/>
            <person name="Hensen N."/>
            <person name="Bonometti L."/>
            <person name="Westerberg I."/>
            <person name="Brannstrom I.O."/>
            <person name="Guillou S."/>
            <person name="Cros-Aarteil S."/>
            <person name="Calhoun S."/>
            <person name="Haridas S."/>
            <person name="Kuo A."/>
            <person name="Mondo S."/>
            <person name="Pangilinan J."/>
            <person name="Riley R."/>
            <person name="Labutti K."/>
            <person name="Andreopoulos B."/>
            <person name="Lipzen A."/>
            <person name="Chen C."/>
            <person name="Yanf M."/>
            <person name="Daum C."/>
            <person name="Ng V."/>
            <person name="Clum A."/>
            <person name="Ohm R."/>
            <person name="Martin F."/>
            <person name="Silar P."/>
            <person name="Natvig D."/>
            <person name="Lalanne C."/>
            <person name="Gautier V."/>
            <person name="Ament-Velasquez S.L."/>
            <person name="Kruys A."/>
            <person name="Hutchinson M.I."/>
            <person name="Powell A.J."/>
            <person name="Barry K."/>
            <person name="Miller A.N."/>
            <person name="Grigoriev I.V."/>
            <person name="Debuchy R."/>
            <person name="Gladieux P."/>
            <person name="Thoren M.H."/>
            <person name="Johannesson H."/>
        </authorList>
    </citation>
    <scope>NUCLEOTIDE SEQUENCE</scope>
    <source>
        <strain evidence="3">CBS 103.79</strain>
    </source>
</reference>
<dbReference type="EMBL" id="MU855433">
    <property type="protein sequence ID" value="KAK3903724.1"/>
    <property type="molecule type" value="Genomic_DNA"/>
</dbReference>
<gene>
    <name evidence="3" type="ORF">C8A05DRAFT_32536</name>
</gene>
<comment type="caution">
    <text evidence="3">The sequence shown here is derived from an EMBL/GenBank/DDBJ whole genome shotgun (WGS) entry which is preliminary data.</text>
</comment>
<dbReference type="Proteomes" id="UP001303889">
    <property type="component" value="Unassembled WGS sequence"/>
</dbReference>
<accession>A0AAN6RUZ3</accession>
<feature type="signal peptide" evidence="2">
    <location>
        <begin position="1"/>
        <end position="21"/>
    </location>
</feature>
<evidence type="ECO:0000313" key="3">
    <source>
        <dbReference type="EMBL" id="KAK3903724.1"/>
    </source>
</evidence>
<proteinExistence type="predicted"/>
<feature type="chain" id="PRO_5042856053" evidence="2">
    <location>
        <begin position="22"/>
        <end position="252"/>
    </location>
</feature>
<feature type="compositionally biased region" description="Low complexity" evidence="1">
    <location>
        <begin position="167"/>
        <end position="179"/>
    </location>
</feature>
<keyword evidence="4" id="KW-1185">Reference proteome</keyword>
<dbReference type="AlphaFoldDB" id="A0AAN6RUZ3"/>
<evidence type="ECO:0000256" key="2">
    <source>
        <dbReference type="SAM" id="SignalP"/>
    </source>
</evidence>
<evidence type="ECO:0000256" key="1">
    <source>
        <dbReference type="SAM" id="MobiDB-lite"/>
    </source>
</evidence>
<reference evidence="3" key="1">
    <citation type="journal article" date="2023" name="Mol. Phylogenet. Evol.">
        <title>Genome-scale phylogeny and comparative genomics of the fungal order Sordariales.</title>
        <authorList>
            <person name="Hensen N."/>
            <person name="Bonometti L."/>
            <person name="Westerberg I."/>
            <person name="Brannstrom I.O."/>
            <person name="Guillou S."/>
            <person name="Cros-Aarteil S."/>
            <person name="Calhoun S."/>
            <person name="Haridas S."/>
            <person name="Kuo A."/>
            <person name="Mondo S."/>
            <person name="Pangilinan J."/>
            <person name="Riley R."/>
            <person name="LaButti K."/>
            <person name="Andreopoulos B."/>
            <person name="Lipzen A."/>
            <person name="Chen C."/>
            <person name="Yan M."/>
            <person name="Daum C."/>
            <person name="Ng V."/>
            <person name="Clum A."/>
            <person name="Steindorff A."/>
            <person name="Ohm R.A."/>
            <person name="Martin F."/>
            <person name="Silar P."/>
            <person name="Natvig D.O."/>
            <person name="Lalanne C."/>
            <person name="Gautier V."/>
            <person name="Ament-Velasquez S.L."/>
            <person name="Kruys A."/>
            <person name="Hutchinson M.I."/>
            <person name="Powell A.J."/>
            <person name="Barry K."/>
            <person name="Miller A.N."/>
            <person name="Grigoriev I.V."/>
            <person name="Debuchy R."/>
            <person name="Gladieux P."/>
            <person name="Hiltunen Thoren M."/>
            <person name="Johannesson H."/>
        </authorList>
    </citation>
    <scope>NUCLEOTIDE SEQUENCE</scope>
    <source>
        <strain evidence="3">CBS 103.79</strain>
    </source>
</reference>
<keyword evidence="2" id="KW-0732">Signal</keyword>
<sequence length="252" mass="24353">MHSKLALSAALLGLLAQVSTATTCTAKNATPLDEFISSSGGGGVGGGGGLSVDPFKWVSYAVKKRTTPDAKFANVALAIARRSADSVECSSTELCLALEGTPFCLDMYSSDFHDGVGTSGNLISGDYTLPDGRKGNLYKGPFPQPTGGAAYNAASTTTTKAADKTSEAAGAGKTSSATGASGGGEAADLVVGDEPTAAAETGAGTTAGPTATGAGQAAGTSAPAPAKTPNGAAKGKSVGVAVGGIVLGAFLL</sequence>